<dbReference type="NCBIfam" id="TIGR04514">
    <property type="entry name" value="GWxTD_dom"/>
    <property type="match status" value="1"/>
</dbReference>
<dbReference type="AlphaFoldDB" id="B3QWJ2"/>
<dbReference type="STRING" id="517418.Ctha_2301"/>
<feature type="domain" description="GWxTD" evidence="1">
    <location>
        <begin position="309"/>
        <end position="439"/>
    </location>
</feature>
<dbReference type="HOGENOM" id="CLU_646859_0_0_10"/>
<evidence type="ECO:0000313" key="3">
    <source>
        <dbReference type="Proteomes" id="UP000001208"/>
    </source>
</evidence>
<dbReference type="InterPro" id="IPR030959">
    <property type="entry name" value="GWxTD_dom"/>
</dbReference>
<keyword evidence="3" id="KW-1185">Reference proteome</keyword>
<dbReference type="EMBL" id="CP001100">
    <property type="protein sequence ID" value="ACF14752.1"/>
    <property type="molecule type" value="Genomic_DNA"/>
</dbReference>
<reference evidence="2 3" key="1">
    <citation type="submission" date="2008-06" db="EMBL/GenBank/DDBJ databases">
        <title>Complete sequence of Chloroherpeton thalassium ATCC 35110.</title>
        <authorList>
            <consortium name="US DOE Joint Genome Institute"/>
            <person name="Lucas S."/>
            <person name="Copeland A."/>
            <person name="Lapidus A."/>
            <person name="Glavina del Rio T."/>
            <person name="Dalin E."/>
            <person name="Tice H."/>
            <person name="Bruce D."/>
            <person name="Goodwin L."/>
            <person name="Pitluck S."/>
            <person name="Schmutz J."/>
            <person name="Larimer F."/>
            <person name="Land M."/>
            <person name="Hauser L."/>
            <person name="Kyrpides N."/>
            <person name="Mikhailova N."/>
            <person name="Liu Z."/>
            <person name="Li T."/>
            <person name="Zhao F."/>
            <person name="Overmann J."/>
            <person name="Bryant D.A."/>
            <person name="Richardson P."/>
        </authorList>
    </citation>
    <scope>NUCLEOTIDE SEQUENCE [LARGE SCALE GENOMIC DNA]</scope>
    <source>
        <strain evidence="3">ATCC 35110 / GB-78</strain>
    </source>
</reference>
<dbReference type="eggNOG" id="COG4219">
    <property type="taxonomic scope" value="Bacteria"/>
</dbReference>
<organism evidence="2 3">
    <name type="scientific">Chloroherpeton thalassium (strain ATCC 35110 / GB-78)</name>
    <dbReference type="NCBI Taxonomy" id="517418"/>
    <lineage>
        <taxon>Bacteria</taxon>
        <taxon>Pseudomonadati</taxon>
        <taxon>Chlorobiota</taxon>
        <taxon>Chlorobiia</taxon>
        <taxon>Chlorobiales</taxon>
        <taxon>Chloroherpetonaceae</taxon>
        <taxon>Chloroherpeton</taxon>
    </lineage>
</organism>
<evidence type="ECO:0000259" key="1">
    <source>
        <dbReference type="Pfam" id="PF20094"/>
    </source>
</evidence>
<sequence>MLICLSASAVGQERYLEIVRKYGKPNLFIEAVKFPASSPDSLRLLVNFKVSYNYLVFVKSKNDQFSAEALFSVEVLKEGLGAGRQIVKRSVVAKDFAETEEKQKYVSASLEMRLATGKYEFIAEVLDNQNQKPLTQKKETLDLTWNSLPIRLSDPLFLDSYTTQKKQCKLIPLAFSGKGLFGKKYTSAVEVFLPKGDSLAKLQYELLQISGDDSTVVKSGVVEGRDVLPISPIHEGLANFNTLGVVVTMQAHSECGLALIDFNSSELDNAKYKLVITAESKQGNKGRMEKEFENAWIDMPYPLYDIDLALRLMTYILSPKAIDELEVGNAVQRRNNFKQYWKKKDPTPETAFNEVMAEYFRRVDYAFFNFYTTNEYGWRTDRGRIYILYGEPHKVDRVFPINEPTRESWFYDSPINKKFIFSDQDNNGNYKLVSESRFSGENKGS</sequence>
<name>B3QWJ2_CHLT3</name>
<accession>B3QWJ2</accession>
<evidence type="ECO:0000313" key="2">
    <source>
        <dbReference type="EMBL" id="ACF14752.1"/>
    </source>
</evidence>
<dbReference type="Proteomes" id="UP000001208">
    <property type="component" value="Chromosome"/>
</dbReference>
<dbReference type="KEGG" id="cts:Ctha_2301"/>
<gene>
    <name evidence="2" type="ordered locus">Ctha_2301</name>
</gene>
<protein>
    <recommendedName>
        <fullName evidence="1">GWxTD domain-containing protein</fullName>
    </recommendedName>
</protein>
<proteinExistence type="predicted"/>
<dbReference type="RefSeq" id="WP_012500834.1">
    <property type="nucleotide sequence ID" value="NC_011026.1"/>
</dbReference>
<dbReference type="Pfam" id="PF20094">
    <property type="entry name" value="GWxTD_dom"/>
    <property type="match status" value="1"/>
</dbReference>